<dbReference type="GO" id="GO:0019677">
    <property type="term" value="P:NAD+ catabolic process"/>
    <property type="evidence" value="ECO:0007669"/>
    <property type="project" value="TreeGrafter"/>
</dbReference>
<dbReference type="GO" id="GO:0110153">
    <property type="term" value="F:RNA NAD-cap (NMN-forming) hydrolase activity"/>
    <property type="evidence" value="ECO:0007669"/>
    <property type="project" value="RHEA"/>
</dbReference>
<gene>
    <name evidence="9" type="primary">nudC</name>
    <name evidence="11" type="ORF">EV692_0354</name>
</gene>
<comment type="function">
    <text evidence="9">mRNA decapping enzyme that specifically removes the nicotinamide adenine dinucleotide (NAD) cap from a subset of mRNAs by hydrolyzing the diphosphate linkage to produce nicotinamide mononucleotide (NMN) and 5' monophosphate mRNA. The NAD-cap is present at the 5'-end of some mRNAs and stabilizes RNA against 5'-processing. Has preference for mRNAs with a 5'-end purine. Catalyzes the hydrolysis of a broad range of dinucleotide pyrophosphates.</text>
</comment>
<comment type="catalytic activity">
    <reaction evidence="9">
        <text>NAD(+) + H2O = beta-nicotinamide D-ribonucleotide + AMP + 2 H(+)</text>
        <dbReference type="Rhea" id="RHEA:11800"/>
        <dbReference type="ChEBI" id="CHEBI:14649"/>
        <dbReference type="ChEBI" id="CHEBI:15377"/>
        <dbReference type="ChEBI" id="CHEBI:15378"/>
        <dbReference type="ChEBI" id="CHEBI:57540"/>
        <dbReference type="ChEBI" id="CHEBI:456215"/>
        <dbReference type="EC" id="3.6.1.22"/>
    </reaction>
</comment>
<feature type="binding site" evidence="9">
    <location>
        <position position="187"/>
    </location>
    <ligand>
        <name>a divalent metal cation</name>
        <dbReference type="ChEBI" id="CHEBI:60240"/>
        <label>3</label>
    </ligand>
</feature>
<feature type="binding site" evidence="9">
    <location>
        <position position="232"/>
    </location>
    <ligand>
        <name>a divalent metal cation</name>
        <dbReference type="ChEBI" id="CHEBI:60240"/>
        <label>1</label>
    </ligand>
</feature>
<sequence length="271" mass="30873">MKMISNETGYWLIHQAQQIYFPNNDLPFGSAEQLGLIGKQATQIGEWHNAPLYLVQEETTNKNTANEQREWTTLRALLSLPKTQFYLLNRGIELNHFFKTHQFCGKCGEKTAVTCDEWAVQCQNAACHYRAYPVICPSIIVAVRRHDEILLACHQRHIRSDGSAGLYTTLAGFVEVGETFEQTVEREVFEETGIKVKNIRYVGSQPWAFPNSQMVGFLADYDSGEIQLQEAEIVDARWFKYNEPMPELPPQGTIALELIKATLKICEQSPN</sequence>
<comment type="subunit">
    <text evidence="9">Homodimer.</text>
</comment>
<dbReference type="Proteomes" id="UP000295496">
    <property type="component" value="Unassembled WGS sequence"/>
</dbReference>
<feature type="binding site" evidence="9">
    <location>
        <position position="171"/>
    </location>
    <ligand>
        <name>a divalent metal cation</name>
        <dbReference type="ChEBI" id="CHEBI:60240"/>
        <label>1</label>
    </ligand>
</feature>
<dbReference type="InterPro" id="IPR022925">
    <property type="entry name" value="RNA_Hydrolase_NudC"/>
</dbReference>
<proteinExistence type="inferred from homology"/>
<feature type="binding site" evidence="9">
    <location>
        <position position="122"/>
    </location>
    <ligand>
        <name>Zn(2+)</name>
        <dbReference type="ChEBI" id="CHEBI:29105"/>
    </ligand>
</feature>
<dbReference type="AlphaFoldDB" id="A0A4R1L088"/>
<name>A0A4R1L088_9PAST</name>
<dbReference type="InterPro" id="IPR000086">
    <property type="entry name" value="NUDIX_hydrolase_dom"/>
</dbReference>
<protein>
    <recommendedName>
        <fullName evidence="9">NAD-capped RNA hydrolase NudC</fullName>
        <shortName evidence="9">DeNADding enzyme NudC</shortName>
        <ecNumber evidence="9">3.6.1.-</ecNumber>
    </recommendedName>
    <alternativeName>
        <fullName evidence="9">NADH pyrophosphatase</fullName>
        <ecNumber evidence="9">3.6.1.22</ecNumber>
    </alternativeName>
</protein>
<dbReference type="HAMAP" id="MF_00297">
    <property type="entry name" value="Nudix_NudC"/>
    <property type="match status" value="1"/>
</dbReference>
<dbReference type="GO" id="GO:0000287">
    <property type="term" value="F:magnesium ion binding"/>
    <property type="evidence" value="ECO:0007669"/>
    <property type="project" value="UniProtKB-UniRule"/>
</dbReference>
<dbReference type="GO" id="GO:0005829">
    <property type="term" value="C:cytosol"/>
    <property type="evidence" value="ECO:0007669"/>
    <property type="project" value="TreeGrafter"/>
</dbReference>
<dbReference type="EC" id="3.6.1.22" evidence="9"/>
<dbReference type="EMBL" id="SMGJ01000001">
    <property type="protein sequence ID" value="TCK71285.1"/>
    <property type="molecule type" value="Genomic_DNA"/>
</dbReference>
<evidence type="ECO:0000313" key="11">
    <source>
        <dbReference type="EMBL" id="TCK71285.1"/>
    </source>
</evidence>
<dbReference type="Gene3D" id="3.90.79.10">
    <property type="entry name" value="Nucleoside Triphosphate Pyrophosphohydrolase"/>
    <property type="match status" value="1"/>
</dbReference>
<evidence type="ECO:0000256" key="2">
    <source>
        <dbReference type="ARBA" id="ARBA00022723"/>
    </source>
</evidence>
<feature type="binding site" evidence="9">
    <location>
        <position position="107"/>
    </location>
    <ligand>
        <name>Zn(2+)</name>
        <dbReference type="ChEBI" id="CHEBI:29105"/>
    </ligand>
</feature>
<evidence type="ECO:0000256" key="7">
    <source>
        <dbReference type="ARBA" id="ARBA00023211"/>
    </source>
</evidence>
<feature type="binding site" evidence="9">
    <location>
        <position position="187"/>
    </location>
    <ligand>
        <name>a divalent metal cation</name>
        <dbReference type="ChEBI" id="CHEBI:60240"/>
        <label>2</label>
    </ligand>
</feature>
<evidence type="ECO:0000256" key="5">
    <source>
        <dbReference type="ARBA" id="ARBA00022842"/>
    </source>
</evidence>
<keyword evidence="3 9" id="KW-0378">Hydrolase</keyword>
<feature type="binding site" evidence="9">
    <location>
        <position position="255"/>
    </location>
    <ligand>
        <name>substrate</name>
    </ligand>
</feature>
<dbReference type="FunFam" id="3.90.79.10:FF:000004">
    <property type="entry name" value="NADH pyrophosphatase"/>
    <property type="match status" value="1"/>
</dbReference>
<evidence type="ECO:0000256" key="4">
    <source>
        <dbReference type="ARBA" id="ARBA00022833"/>
    </source>
</evidence>
<dbReference type="Gene3D" id="3.90.79.20">
    <property type="match status" value="1"/>
</dbReference>
<comment type="catalytic activity">
    <reaction evidence="9">
        <text>NADH + H2O = reduced beta-nicotinamide D-ribonucleotide + AMP + 2 H(+)</text>
        <dbReference type="Rhea" id="RHEA:48868"/>
        <dbReference type="ChEBI" id="CHEBI:15377"/>
        <dbReference type="ChEBI" id="CHEBI:15378"/>
        <dbReference type="ChEBI" id="CHEBI:57945"/>
        <dbReference type="ChEBI" id="CHEBI:90832"/>
        <dbReference type="ChEBI" id="CHEBI:456215"/>
        <dbReference type="EC" id="3.6.1.22"/>
    </reaction>
</comment>
<feature type="binding site" evidence="9">
    <location>
        <position position="191"/>
    </location>
    <ligand>
        <name>a divalent metal cation</name>
        <dbReference type="ChEBI" id="CHEBI:60240"/>
        <label>3</label>
    </ligand>
</feature>
<evidence type="ECO:0000256" key="3">
    <source>
        <dbReference type="ARBA" id="ARBA00022801"/>
    </source>
</evidence>
<keyword evidence="12" id="KW-1185">Reference proteome</keyword>
<feature type="binding site" evidence="9">
    <location>
        <position position="232"/>
    </location>
    <ligand>
        <name>a divalent metal cation</name>
        <dbReference type="ChEBI" id="CHEBI:60240"/>
        <label>3</label>
    </ligand>
</feature>
<evidence type="ECO:0000256" key="1">
    <source>
        <dbReference type="ARBA" id="ARBA00009595"/>
    </source>
</evidence>
<feature type="binding site" evidence="9">
    <location>
        <position position="75"/>
    </location>
    <ligand>
        <name>substrate</name>
    </ligand>
</feature>
<organism evidence="11 12">
    <name type="scientific">Lonepinella koalarum</name>
    <dbReference type="NCBI Taxonomy" id="53417"/>
    <lineage>
        <taxon>Bacteria</taxon>
        <taxon>Pseudomonadati</taxon>
        <taxon>Pseudomonadota</taxon>
        <taxon>Gammaproteobacteria</taxon>
        <taxon>Pasteurellales</taxon>
        <taxon>Pasteurellaceae</taxon>
        <taxon>Lonepinella</taxon>
    </lineage>
</organism>
<dbReference type="InterPro" id="IPR015797">
    <property type="entry name" value="NUDIX_hydrolase-like_dom_sf"/>
</dbReference>
<comment type="caution">
    <text evidence="11">The sequence shown here is derived from an EMBL/GenBank/DDBJ whole genome shotgun (WGS) entry which is preliminary data.</text>
</comment>
<keyword evidence="5 9" id="KW-0460">Magnesium</keyword>
<feature type="binding site" evidence="9">
    <location>
        <begin position="205"/>
        <end position="212"/>
    </location>
    <ligand>
        <name>substrate</name>
    </ligand>
</feature>
<feature type="binding site" evidence="9">
    <location>
        <position position="117"/>
    </location>
    <ligand>
        <name>substrate</name>
    </ligand>
</feature>
<feature type="binding site" evidence="9">
    <location>
        <position position="104"/>
    </location>
    <ligand>
        <name>Zn(2+)</name>
        <dbReference type="ChEBI" id="CHEBI:29105"/>
    </ligand>
</feature>
<comment type="cofactor">
    <cofactor evidence="9">
        <name>Zn(2+)</name>
        <dbReference type="ChEBI" id="CHEBI:29105"/>
    </cofactor>
    <text evidence="9">Binds 1 zinc ion per subunit.</text>
</comment>
<dbReference type="GO" id="GO:0008270">
    <property type="term" value="F:zinc ion binding"/>
    <property type="evidence" value="ECO:0007669"/>
    <property type="project" value="UniProtKB-UniRule"/>
</dbReference>
<dbReference type="InterPro" id="IPR050241">
    <property type="entry name" value="NAD-cap_RNA_hydrolase_NudC"/>
</dbReference>
<dbReference type="PANTHER" id="PTHR42904:SF6">
    <property type="entry name" value="NAD-CAPPED RNA HYDROLASE NUDT12"/>
    <property type="match status" value="1"/>
</dbReference>
<dbReference type="PANTHER" id="PTHR42904">
    <property type="entry name" value="NUDIX HYDROLASE, NUDC SUBFAMILY"/>
    <property type="match status" value="1"/>
</dbReference>
<keyword evidence="6 9" id="KW-0520">NAD</keyword>
<evidence type="ECO:0000313" key="12">
    <source>
        <dbReference type="Proteomes" id="UP000295496"/>
    </source>
</evidence>
<comment type="catalytic activity">
    <reaction evidence="8">
        <text>a 5'-end NAD(+)-phospho-ribonucleoside in mRNA + H2O = a 5'-end phospho-adenosine-phospho-ribonucleoside in mRNA + beta-nicotinamide D-ribonucleotide + 2 H(+)</text>
        <dbReference type="Rhea" id="RHEA:60876"/>
        <dbReference type="Rhea" id="RHEA-COMP:15698"/>
        <dbReference type="Rhea" id="RHEA-COMP:15719"/>
        <dbReference type="ChEBI" id="CHEBI:14649"/>
        <dbReference type="ChEBI" id="CHEBI:15377"/>
        <dbReference type="ChEBI" id="CHEBI:15378"/>
        <dbReference type="ChEBI" id="CHEBI:144029"/>
        <dbReference type="ChEBI" id="CHEBI:144051"/>
    </reaction>
    <physiologicalReaction direction="left-to-right" evidence="8">
        <dbReference type="Rhea" id="RHEA:60877"/>
    </physiologicalReaction>
</comment>
<evidence type="ECO:0000259" key="10">
    <source>
        <dbReference type="PROSITE" id="PS51462"/>
    </source>
</evidence>
<feature type="domain" description="Nudix hydrolase" evidence="10">
    <location>
        <begin position="133"/>
        <end position="262"/>
    </location>
</feature>
<accession>A0A4R1L088</accession>
<feature type="binding site" evidence="9">
    <location>
        <position position="132"/>
    </location>
    <ligand>
        <name>substrate</name>
    </ligand>
</feature>
<comment type="similarity">
    <text evidence="1 9">Belongs to the Nudix hydrolase family. NudC subfamily.</text>
</comment>
<dbReference type="PROSITE" id="PS00893">
    <property type="entry name" value="NUDIX_BOX"/>
    <property type="match status" value="1"/>
</dbReference>
<dbReference type="SUPFAM" id="SSF55811">
    <property type="entry name" value="Nudix"/>
    <property type="match status" value="2"/>
</dbReference>
<reference evidence="11 12" key="1">
    <citation type="submission" date="2019-03" db="EMBL/GenBank/DDBJ databases">
        <title>Genomic Encyclopedia of Type Strains, Phase IV (KMG-IV): sequencing the most valuable type-strain genomes for metagenomic binning, comparative biology and taxonomic classification.</title>
        <authorList>
            <person name="Goeker M."/>
        </authorList>
    </citation>
    <scope>NUCLEOTIDE SEQUENCE [LARGE SCALE GENOMIC DNA]</scope>
    <source>
        <strain evidence="11 12">DSM 10053</strain>
    </source>
</reference>
<keyword evidence="2 9" id="KW-0479">Metal-binding</keyword>
<dbReference type="InterPro" id="IPR049734">
    <property type="entry name" value="NudC-like_C"/>
</dbReference>
<keyword evidence="4 9" id="KW-0862">Zinc</keyword>
<dbReference type="CDD" id="cd03429">
    <property type="entry name" value="NUDIX_NADH_pyrophosphatase_Nudt13"/>
    <property type="match status" value="1"/>
</dbReference>
<dbReference type="Pfam" id="PF00293">
    <property type="entry name" value="NUDIX"/>
    <property type="match status" value="1"/>
</dbReference>
<feature type="binding site" evidence="9">
    <location>
        <position position="191"/>
    </location>
    <ligand>
        <name>a divalent metal cation</name>
        <dbReference type="ChEBI" id="CHEBI:60240"/>
        <label>1</label>
    </ligand>
</feature>
<comment type="cofactor">
    <cofactor evidence="9">
        <name>Mg(2+)</name>
        <dbReference type="ChEBI" id="CHEBI:18420"/>
    </cofactor>
    <cofactor evidence="9">
        <name>Mn(2+)</name>
        <dbReference type="ChEBI" id="CHEBI:29035"/>
    </cofactor>
    <text evidence="9">Divalent metal cations. Mg(2+) or Mn(2+).</text>
</comment>
<dbReference type="NCBIfam" id="NF001299">
    <property type="entry name" value="PRK00241.1"/>
    <property type="match status" value="1"/>
</dbReference>
<dbReference type="EC" id="3.6.1.-" evidence="9"/>
<keyword evidence="7 9" id="KW-0464">Manganese</keyword>
<evidence type="ECO:0000256" key="8">
    <source>
        <dbReference type="ARBA" id="ARBA00023679"/>
    </source>
</evidence>
<evidence type="ECO:0000256" key="6">
    <source>
        <dbReference type="ARBA" id="ARBA00023027"/>
    </source>
</evidence>
<dbReference type="GO" id="GO:0030145">
    <property type="term" value="F:manganese ion binding"/>
    <property type="evidence" value="ECO:0007669"/>
    <property type="project" value="UniProtKB-UniRule"/>
</dbReference>
<feature type="short sequence motif" description="Nudix box" evidence="9">
    <location>
        <begin position="172"/>
        <end position="193"/>
    </location>
</feature>
<dbReference type="RefSeq" id="WP_132299930.1">
    <property type="nucleotide sequence ID" value="NZ_CP170642.1"/>
</dbReference>
<comment type="caution">
    <text evidence="9">Lacks conserved residue(s) required for the propagation of feature annotation.</text>
</comment>
<dbReference type="PROSITE" id="PS51462">
    <property type="entry name" value="NUDIX"/>
    <property type="match status" value="1"/>
</dbReference>
<evidence type="ECO:0000256" key="9">
    <source>
        <dbReference type="HAMAP-Rule" id="MF_00297"/>
    </source>
</evidence>
<dbReference type="GO" id="GO:0006742">
    <property type="term" value="P:NADP+ catabolic process"/>
    <property type="evidence" value="ECO:0007669"/>
    <property type="project" value="TreeGrafter"/>
</dbReference>
<dbReference type="GO" id="GO:0035529">
    <property type="term" value="F:NADH pyrophosphatase activity"/>
    <property type="evidence" value="ECO:0007669"/>
    <property type="project" value="TreeGrafter"/>
</dbReference>
<dbReference type="InterPro" id="IPR020084">
    <property type="entry name" value="NUDIX_hydrolase_CS"/>
</dbReference>
<dbReference type="GO" id="GO:0000210">
    <property type="term" value="F:NAD+ diphosphatase activity"/>
    <property type="evidence" value="ECO:0007669"/>
    <property type="project" value="UniProtKB-UniRule"/>
</dbReference>
<feature type="binding site" evidence="9">
    <location>
        <position position="127"/>
    </location>
    <ligand>
        <name>Zn(2+)</name>
        <dbReference type="ChEBI" id="CHEBI:29105"/>
    </ligand>
</feature>